<dbReference type="EMBL" id="NCKW01008421">
    <property type="protein sequence ID" value="POM68076.1"/>
    <property type="molecule type" value="Genomic_DNA"/>
</dbReference>
<feature type="chain" id="PRO_5015166780" evidence="1">
    <location>
        <begin position="26"/>
        <end position="226"/>
    </location>
</feature>
<dbReference type="Proteomes" id="UP000237271">
    <property type="component" value="Unassembled WGS sequence"/>
</dbReference>
<dbReference type="GO" id="GO:0016301">
    <property type="term" value="F:kinase activity"/>
    <property type="evidence" value="ECO:0007669"/>
    <property type="project" value="UniProtKB-KW"/>
</dbReference>
<protein>
    <submittedName>
        <fullName evidence="2">TKL protein kinase</fullName>
    </submittedName>
</protein>
<evidence type="ECO:0000256" key="1">
    <source>
        <dbReference type="SAM" id="SignalP"/>
    </source>
</evidence>
<organism evidence="2 3">
    <name type="scientific">Phytophthora palmivora</name>
    <dbReference type="NCBI Taxonomy" id="4796"/>
    <lineage>
        <taxon>Eukaryota</taxon>
        <taxon>Sar</taxon>
        <taxon>Stramenopiles</taxon>
        <taxon>Oomycota</taxon>
        <taxon>Peronosporomycetes</taxon>
        <taxon>Peronosporales</taxon>
        <taxon>Peronosporaceae</taxon>
        <taxon>Phytophthora</taxon>
    </lineage>
</organism>
<proteinExistence type="predicted"/>
<gene>
    <name evidence="2" type="ORF">PHPALM_15806</name>
</gene>
<comment type="caution">
    <text evidence="2">The sequence shown here is derived from an EMBL/GenBank/DDBJ whole genome shotgun (WGS) entry which is preliminary data.</text>
</comment>
<sequence length="226" mass="23232">MGTTSAGRVGLVTLTLAFIVNIASADCAGGSSTLTTEGCSGCGEYDLCLGFTSASECSGSECETDGECTYECMGVKPNLSTLVVLIEFGGYKSSKEVAAGGFTVSGYPDLTDTWPSANNDDVTAIGTIDVSSAVTTFLMCFGSIMSGGSADVEYPQGKVASVTLTSSFISSATAVTKVVLMNLDLDDEVASLPTLLPSTVEYMDLGNTLLSKFPTELGQLTSLQQL</sequence>
<dbReference type="AlphaFoldDB" id="A0A2P4XR90"/>
<accession>A0A2P4XR90</accession>
<keyword evidence="1" id="KW-0732">Signal</keyword>
<keyword evidence="2" id="KW-0808">Transferase</keyword>
<name>A0A2P4XR90_9STRA</name>
<feature type="signal peptide" evidence="1">
    <location>
        <begin position="1"/>
        <end position="25"/>
    </location>
</feature>
<keyword evidence="2" id="KW-0418">Kinase</keyword>
<reference evidence="2 3" key="1">
    <citation type="journal article" date="2017" name="Genome Biol. Evol.">
        <title>Phytophthora megakarya and P. palmivora, closely related causal agents of cacao black pod rot, underwent increases in genome sizes and gene numbers by different mechanisms.</title>
        <authorList>
            <person name="Ali S.S."/>
            <person name="Shao J."/>
            <person name="Lary D.J."/>
            <person name="Kronmiller B."/>
            <person name="Shen D."/>
            <person name="Strem M.D."/>
            <person name="Amoako-Attah I."/>
            <person name="Akrofi A.Y."/>
            <person name="Begoude B.A."/>
            <person name="Ten Hoopen G.M."/>
            <person name="Coulibaly K."/>
            <person name="Kebe B.I."/>
            <person name="Melnick R.L."/>
            <person name="Guiltinan M.J."/>
            <person name="Tyler B.M."/>
            <person name="Meinhardt L.W."/>
            <person name="Bailey B.A."/>
        </authorList>
    </citation>
    <scope>NUCLEOTIDE SEQUENCE [LARGE SCALE GENOMIC DNA]</scope>
    <source>
        <strain evidence="3">sbr112.9</strain>
    </source>
</reference>
<dbReference type="OrthoDB" id="164695at2759"/>
<evidence type="ECO:0000313" key="3">
    <source>
        <dbReference type="Proteomes" id="UP000237271"/>
    </source>
</evidence>
<evidence type="ECO:0000313" key="2">
    <source>
        <dbReference type="EMBL" id="POM68076.1"/>
    </source>
</evidence>
<keyword evidence="3" id="KW-1185">Reference proteome</keyword>